<sequence>MNLRFAITAMIASSFAPNVPLYAQQAPADPGAENVPQPPPTLQDAPPPELVDFKLVAAQFVDSPLTGDAQKDLDYGGKIDAYVDIKGGAVGLDNSLSLHVHPEFRFGQSSNGEIGLLPTNSALFFPASEGERFDLSANLTKRWASGTSLTVGKVNVFDLAAQLPVTGGGGVEGFMNLAFALPPSAVVPNSLVGALLNVPTSKALFRLWVFDPAPASRRSGIPTLFDEGVGALASVTVPTNIGGKPGFYALKVAASTRRGISTRALPPALIPQQGLGFGDNRGEFAVILAGSQYLSGGPRDPAGGIGVFAQAFASAGDPTFLDYSGQAGITGNPPGRPQDRFGLGWFRYSLTDGLVDALARRVPLEDEEGVEAYYTIGLSAHLRLTADLQYIDSAIAPRDGALLGQLRLVTAF</sequence>
<feature type="region of interest" description="Disordered" evidence="3">
    <location>
        <begin position="24"/>
        <end position="45"/>
    </location>
</feature>
<evidence type="ECO:0000256" key="2">
    <source>
        <dbReference type="RuleBase" id="RU363072"/>
    </source>
</evidence>
<evidence type="ECO:0000256" key="1">
    <source>
        <dbReference type="ARBA" id="ARBA00008769"/>
    </source>
</evidence>
<dbReference type="InterPro" id="IPR038673">
    <property type="entry name" value="OprB_sf"/>
</dbReference>
<dbReference type="InterPro" id="IPR007049">
    <property type="entry name" value="Carb-sel_porin_OprB"/>
</dbReference>
<reference evidence="4" key="1">
    <citation type="submission" date="2022-02" db="EMBL/GenBank/DDBJ databases">
        <title>Qipengyuania spongiae sp. nov., isolated from marine sponge.</title>
        <authorList>
            <person name="Li Z."/>
            <person name="Zhang M."/>
        </authorList>
    </citation>
    <scope>NUCLEOTIDE SEQUENCE</scope>
    <source>
        <strain evidence="4">PHS-Z21</strain>
    </source>
</reference>
<evidence type="ECO:0000313" key="5">
    <source>
        <dbReference type="Proteomes" id="UP001065265"/>
    </source>
</evidence>
<dbReference type="Gene3D" id="2.40.160.180">
    <property type="entry name" value="Carbohydrate-selective porin OprB"/>
    <property type="match status" value="1"/>
</dbReference>
<name>A0ABY5SZ50_9SPHN</name>
<dbReference type="Pfam" id="PF04966">
    <property type="entry name" value="OprB"/>
    <property type="match status" value="1"/>
</dbReference>
<organism evidence="4 5">
    <name type="scientific">Qipengyuania spongiae</name>
    <dbReference type="NCBI Taxonomy" id="2909673"/>
    <lineage>
        <taxon>Bacteria</taxon>
        <taxon>Pseudomonadati</taxon>
        <taxon>Pseudomonadota</taxon>
        <taxon>Alphaproteobacteria</taxon>
        <taxon>Sphingomonadales</taxon>
        <taxon>Erythrobacteraceae</taxon>
        <taxon>Qipengyuania</taxon>
    </lineage>
</organism>
<keyword evidence="5" id="KW-1185">Reference proteome</keyword>
<evidence type="ECO:0000256" key="3">
    <source>
        <dbReference type="SAM" id="MobiDB-lite"/>
    </source>
</evidence>
<proteinExistence type="inferred from homology"/>
<dbReference type="InterPro" id="IPR052932">
    <property type="entry name" value="OprB_Porin"/>
</dbReference>
<gene>
    <name evidence="4" type="ORF">L1F33_02255</name>
</gene>
<evidence type="ECO:0000313" key="4">
    <source>
        <dbReference type="EMBL" id="UVI39807.1"/>
    </source>
</evidence>
<accession>A0ABY5SZ50</accession>
<protein>
    <submittedName>
        <fullName evidence="4">Carbohydrate porin</fullName>
    </submittedName>
</protein>
<dbReference type="PANTHER" id="PTHR37944">
    <property type="entry name" value="PORIN B"/>
    <property type="match status" value="1"/>
</dbReference>
<dbReference type="RefSeq" id="WP_265559504.1">
    <property type="nucleotide sequence ID" value="NZ_CP092471.1"/>
</dbReference>
<dbReference type="EMBL" id="CP092471">
    <property type="protein sequence ID" value="UVI39807.1"/>
    <property type="molecule type" value="Genomic_DNA"/>
</dbReference>
<feature type="compositionally biased region" description="Pro residues" evidence="3">
    <location>
        <begin position="36"/>
        <end position="45"/>
    </location>
</feature>
<dbReference type="PANTHER" id="PTHR37944:SF1">
    <property type="entry name" value="PORIN B"/>
    <property type="match status" value="1"/>
</dbReference>
<dbReference type="Proteomes" id="UP001065265">
    <property type="component" value="Chromosome"/>
</dbReference>
<comment type="similarity">
    <text evidence="1 2">Belongs to the OprB family.</text>
</comment>